<dbReference type="GO" id="GO:0005179">
    <property type="term" value="F:hormone activity"/>
    <property type="evidence" value="ECO:0007669"/>
    <property type="project" value="InterPro"/>
</dbReference>
<keyword evidence="5" id="KW-0964">Secreted</keyword>
<dbReference type="InterPro" id="IPR016689">
    <property type="entry name" value="ESCRT-2_cplx_Snf8"/>
</dbReference>
<name>A0A091DXA4_FUKDA</name>
<dbReference type="InterPro" id="IPR040608">
    <property type="entry name" value="Snf8/Vps36"/>
</dbReference>
<evidence type="ECO:0000256" key="8">
    <source>
        <dbReference type="SAM" id="SignalP"/>
    </source>
</evidence>
<dbReference type="Gene3D" id="1.10.10.10">
    <property type="entry name" value="Winged helix-like DNA-binding domain superfamily/Winged helix DNA-binding domain"/>
    <property type="match status" value="2"/>
</dbReference>
<evidence type="ECO:0000256" key="5">
    <source>
        <dbReference type="ARBA" id="ARBA00022525"/>
    </source>
</evidence>
<gene>
    <name evidence="10" type="ORF">H920_03642</name>
</gene>
<feature type="compositionally biased region" description="Basic and acidic residues" evidence="7">
    <location>
        <begin position="77"/>
        <end position="90"/>
    </location>
</feature>
<dbReference type="SMART" id="SM00070">
    <property type="entry name" value="GLUCA"/>
    <property type="match status" value="1"/>
</dbReference>
<keyword evidence="8" id="KW-0732">Signal</keyword>
<feature type="signal peptide" evidence="8">
    <location>
        <begin position="1"/>
        <end position="21"/>
    </location>
</feature>
<dbReference type="Gene3D" id="6.10.140.180">
    <property type="match status" value="1"/>
</dbReference>
<reference evidence="10 11" key="1">
    <citation type="submission" date="2013-11" db="EMBL/GenBank/DDBJ databases">
        <title>The Damaraland mole rat (Fukomys damarensis) genome and evolution of African mole rats.</title>
        <authorList>
            <person name="Gladyshev V.N."/>
            <person name="Fang X."/>
        </authorList>
    </citation>
    <scope>NUCLEOTIDE SEQUENCE [LARGE SCALE GENOMIC DNA]</scope>
    <source>
        <tissue evidence="10">Liver</tissue>
    </source>
</reference>
<proteinExistence type="inferred from homology"/>
<organism evidence="10 11">
    <name type="scientific">Fukomys damarensis</name>
    <name type="common">Damaraland mole rat</name>
    <name type="synonym">Cryptomys damarensis</name>
    <dbReference type="NCBI Taxonomy" id="885580"/>
    <lineage>
        <taxon>Eukaryota</taxon>
        <taxon>Metazoa</taxon>
        <taxon>Chordata</taxon>
        <taxon>Craniata</taxon>
        <taxon>Vertebrata</taxon>
        <taxon>Euteleostomi</taxon>
        <taxon>Mammalia</taxon>
        <taxon>Eutheria</taxon>
        <taxon>Euarchontoglires</taxon>
        <taxon>Glires</taxon>
        <taxon>Rodentia</taxon>
        <taxon>Hystricomorpha</taxon>
        <taxon>Bathyergidae</taxon>
        <taxon>Fukomys</taxon>
    </lineage>
</organism>
<evidence type="ECO:0000313" key="11">
    <source>
        <dbReference type="Proteomes" id="UP000028990"/>
    </source>
</evidence>
<evidence type="ECO:0000256" key="7">
    <source>
        <dbReference type="SAM" id="MobiDB-lite"/>
    </source>
</evidence>
<dbReference type="FunFam" id="1.10.10.10:FF:000085">
    <property type="entry name" value="Vacuolar-sorting protein SNF8"/>
    <property type="match status" value="1"/>
</dbReference>
<evidence type="ECO:0000256" key="3">
    <source>
        <dbReference type="ARBA" id="ARBA00009834"/>
    </source>
</evidence>
<dbReference type="GO" id="GO:0000814">
    <property type="term" value="C:ESCRT II complex"/>
    <property type="evidence" value="ECO:0007669"/>
    <property type="project" value="InterPro"/>
</dbReference>
<dbReference type="GO" id="GO:0043328">
    <property type="term" value="P:protein transport to vacuole involved in ubiquitin-dependent protein catabolic process via the multivesicular body sorting pathway"/>
    <property type="evidence" value="ECO:0007669"/>
    <property type="project" value="TreeGrafter"/>
</dbReference>
<evidence type="ECO:0000313" key="10">
    <source>
        <dbReference type="EMBL" id="KFO34940.1"/>
    </source>
</evidence>
<comment type="similarity">
    <text evidence="2">Belongs to the glucagon family.</text>
</comment>
<protein>
    <recommendedName>
        <fullName evidence="4">Vacuolar-sorting protein SNF8</fullName>
    </recommendedName>
    <alternativeName>
        <fullName evidence="6">ESCRT-II complex subunit VPS22</fullName>
    </alternativeName>
</protein>
<feature type="region of interest" description="Disordered" evidence="7">
    <location>
        <begin position="133"/>
        <end position="168"/>
    </location>
</feature>
<dbReference type="PANTHER" id="PTHR12806:SF0">
    <property type="entry name" value="VACUOLAR-SORTING PROTEIN SNF8"/>
    <property type="match status" value="1"/>
</dbReference>
<dbReference type="STRING" id="885580.ENSFDAP00000003871"/>
<evidence type="ECO:0000256" key="6">
    <source>
        <dbReference type="ARBA" id="ARBA00030097"/>
    </source>
</evidence>
<dbReference type="PROSITE" id="PS00260">
    <property type="entry name" value="GLUCAGON"/>
    <property type="match status" value="1"/>
</dbReference>
<dbReference type="PANTHER" id="PTHR12806">
    <property type="entry name" value="EAP30 SUBUNIT OF ELL COMPLEX"/>
    <property type="match status" value="1"/>
</dbReference>
<feature type="domain" description="Glucagon / GIP / secretin / VIP family" evidence="9">
    <location>
        <begin position="42"/>
        <end position="64"/>
    </location>
</feature>
<feature type="region of interest" description="Disordered" evidence="7">
    <location>
        <begin position="77"/>
        <end position="112"/>
    </location>
</feature>
<comment type="subcellular location">
    <subcellularLocation>
        <location evidence="1">Secreted</location>
    </subcellularLocation>
</comment>
<dbReference type="Gene3D" id="6.10.250.590">
    <property type="match status" value="1"/>
</dbReference>
<evidence type="ECO:0000259" key="9">
    <source>
        <dbReference type="PROSITE" id="PS00260"/>
    </source>
</evidence>
<accession>A0A091DXA4</accession>
<dbReference type="InterPro" id="IPR036388">
    <property type="entry name" value="WH-like_DNA-bd_sf"/>
</dbReference>
<evidence type="ECO:0000256" key="1">
    <source>
        <dbReference type="ARBA" id="ARBA00004613"/>
    </source>
</evidence>
<dbReference type="InterPro" id="IPR036390">
    <property type="entry name" value="WH_DNA-bd_sf"/>
</dbReference>
<dbReference type="Pfam" id="PF04157">
    <property type="entry name" value="EAP30"/>
    <property type="match status" value="1"/>
</dbReference>
<comment type="similarity">
    <text evidence="3">Belongs to the SNF8 family.</text>
</comment>
<dbReference type="Proteomes" id="UP000028990">
    <property type="component" value="Unassembled WGS sequence"/>
</dbReference>
<dbReference type="AlphaFoldDB" id="A0A091DXA4"/>
<dbReference type="SUPFAM" id="SSF46785">
    <property type="entry name" value="Winged helix' DNA-binding domain"/>
    <property type="match status" value="2"/>
</dbReference>
<dbReference type="InterPro" id="IPR000532">
    <property type="entry name" value="Glucagon_GIP_secretin_VIP"/>
</dbReference>
<dbReference type="GO" id="GO:0005576">
    <property type="term" value="C:extracellular region"/>
    <property type="evidence" value="ECO:0007669"/>
    <property type="project" value="UniProtKB-SubCell"/>
</dbReference>
<evidence type="ECO:0000256" key="4">
    <source>
        <dbReference type="ARBA" id="ARBA00017052"/>
    </source>
</evidence>
<dbReference type="Pfam" id="PF00123">
    <property type="entry name" value="Hormone_2"/>
    <property type="match status" value="1"/>
</dbReference>
<dbReference type="EMBL" id="KN121896">
    <property type="protein sequence ID" value="KFO34940.1"/>
    <property type="molecule type" value="Genomic_DNA"/>
</dbReference>
<keyword evidence="11" id="KW-1185">Reference proteome</keyword>
<sequence>MAAVRICSLVLVLLSLSAGLGHKGEALSRPQAWLGSPRGPRYAEGTFISDYSIAMDKIRQQDFVNWLLAQKGKKNDWRHNITQRDARNRNWEPPAPQGSPGATEPQRTPGDDEEQLKELLAWMVEQTELRRLRSSMGSRPVLGDSGASVDPTEHRGSQEDLAQSTTAARAKYKERGTVLAEDQLSQMSKQLDMFKTNLEEFASKHKQEIRKSPEFRVQFQDMCATIGVDPLASGKGFWSEMLGVGDFYYELGVQVIEVCLALKHRNGGLIMLEELHQQVLKGRGKFAQDVSQDDLLRAIKKLKVLGSGFGIIPVGGTYLIQSVPAELNMDHTVVLQLAEEHLLKEGLAWLDLQAAGEARYWLPALFADLYSQEITAEEVREALP</sequence>
<evidence type="ECO:0000256" key="2">
    <source>
        <dbReference type="ARBA" id="ARBA00008369"/>
    </source>
</evidence>
<feature type="chain" id="PRO_5001873727" description="Vacuolar-sorting protein SNF8" evidence="8">
    <location>
        <begin position="22"/>
        <end position="384"/>
    </location>
</feature>
<dbReference type="eggNOG" id="KOG3341">
    <property type="taxonomic scope" value="Eukaryota"/>
</dbReference>